<dbReference type="Pfam" id="PF00849">
    <property type="entry name" value="PseudoU_synth_2"/>
    <property type="match status" value="1"/>
</dbReference>
<dbReference type="Proteomes" id="UP001061302">
    <property type="component" value="Chromosome"/>
</dbReference>
<dbReference type="InterPro" id="IPR006225">
    <property type="entry name" value="PsdUridine_synth_RluC/D"/>
</dbReference>
<accession>A0ABY6DRY0</accession>
<keyword evidence="8" id="KW-1185">Reference proteome</keyword>
<name>A0ABY6DRY0_9NEIS</name>
<keyword evidence="4" id="KW-0694">RNA-binding</keyword>
<evidence type="ECO:0000313" key="7">
    <source>
        <dbReference type="EMBL" id="UXY17129.1"/>
    </source>
</evidence>
<dbReference type="NCBIfam" id="NF008385">
    <property type="entry name" value="PRK11180.1"/>
    <property type="match status" value="1"/>
</dbReference>
<dbReference type="GO" id="GO:0160140">
    <property type="term" value="F:23S rRNA pseudouridine(1911/1915/1917) synthase activity"/>
    <property type="evidence" value="ECO:0007669"/>
    <property type="project" value="UniProtKB-EC"/>
</dbReference>
<dbReference type="SUPFAM" id="SSF55174">
    <property type="entry name" value="Alpha-L RNA-binding motif"/>
    <property type="match status" value="1"/>
</dbReference>
<dbReference type="SUPFAM" id="SSF55120">
    <property type="entry name" value="Pseudouridine synthase"/>
    <property type="match status" value="1"/>
</dbReference>
<organism evidence="7 8">
    <name type="scientific">Chitiniphilus purpureus</name>
    <dbReference type="NCBI Taxonomy" id="2981137"/>
    <lineage>
        <taxon>Bacteria</taxon>
        <taxon>Pseudomonadati</taxon>
        <taxon>Pseudomonadota</taxon>
        <taxon>Betaproteobacteria</taxon>
        <taxon>Neisseriales</taxon>
        <taxon>Chitinibacteraceae</taxon>
        <taxon>Chitiniphilus</taxon>
    </lineage>
</organism>
<evidence type="ECO:0000256" key="4">
    <source>
        <dbReference type="PROSITE-ProRule" id="PRU00182"/>
    </source>
</evidence>
<evidence type="ECO:0000256" key="3">
    <source>
        <dbReference type="ARBA" id="ARBA00036882"/>
    </source>
</evidence>
<dbReference type="EMBL" id="CP106753">
    <property type="protein sequence ID" value="UXY17129.1"/>
    <property type="molecule type" value="Genomic_DNA"/>
</dbReference>
<comment type="function">
    <text evidence="5">Responsible for synthesis of pseudouridine from uracil.</text>
</comment>
<dbReference type="PROSITE" id="PS01129">
    <property type="entry name" value="PSI_RLU"/>
    <property type="match status" value="1"/>
</dbReference>
<dbReference type="NCBIfam" id="TIGR00005">
    <property type="entry name" value="rluA_subfam"/>
    <property type="match status" value="1"/>
</dbReference>
<dbReference type="Pfam" id="PF01479">
    <property type="entry name" value="S4"/>
    <property type="match status" value="1"/>
</dbReference>
<dbReference type="CDD" id="cd02869">
    <property type="entry name" value="PseudoU_synth_RluA_like"/>
    <property type="match status" value="1"/>
</dbReference>
<dbReference type="PANTHER" id="PTHR21600:SF44">
    <property type="entry name" value="RIBOSOMAL LARGE SUBUNIT PSEUDOURIDINE SYNTHASE D"/>
    <property type="match status" value="1"/>
</dbReference>
<dbReference type="InterPro" id="IPR006145">
    <property type="entry name" value="PsdUridine_synth_RsuA/RluA"/>
</dbReference>
<reference evidence="7" key="1">
    <citation type="submission" date="2022-10" db="EMBL/GenBank/DDBJ databases">
        <title>Chitiniphilus purpureus sp. nov., a novel chitin-degrading bacterium isolated from crawfish pond sediment.</title>
        <authorList>
            <person name="Li K."/>
        </authorList>
    </citation>
    <scope>NUCLEOTIDE SEQUENCE</scope>
    <source>
        <strain evidence="7">CD1</strain>
    </source>
</reference>
<dbReference type="RefSeq" id="WP_263126559.1">
    <property type="nucleotide sequence ID" value="NZ_CP106753.1"/>
</dbReference>
<gene>
    <name evidence="7" type="primary">rluD</name>
    <name evidence="7" type="ORF">N8I74_08995</name>
</gene>
<comment type="catalytic activity">
    <reaction evidence="5">
        <text>a uridine in RNA = a pseudouridine in RNA</text>
        <dbReference type="Rhea" id="RHEA:48348"/>
        <dbReference type="Rhea" id="RHEA-COMP:12068"/>
        <dbReference type="Rhea" id="RHEA-COMP:12069"/>
        <dbReference type="ChEBI" id="CHEBI:65314"/>
        <dbReference type="ChEBI" id="CHEBI:65315"/>
    </reaction>
</comment>
<proteinExistence type="inferred from homology"/>
<feature type="domain" description="RNA-binding S4" evidence="6">
    <location>
        <begin position="29"/>
        <end position="88"/>
    </location>
</feature>
<sequence>MVHPELESDDYNDFAEQRVLTAPPSLAGERLDAALAKLLPEYSRSRLAQWIRQNLVTVDGVTVDPKHKLWGGEQVTVQIQPLPEDAAFSAEPVALDVVYEDSALLVLNKPAGLVVHPGSGNWSGTVLNGLLHRYPELKGVPRAGIVHRLDKDTSGLMVVARTLIAQHHLVRQLQARTVQRLYLAVAQGLLDRDGTVDAPIGRHPRERTRMAVTATGKPAVTHYRVLERFSAHTLVQCKLETGRTHQIRVHMAHLGYPLAADALYNTRPRLFTPELNLALQAFARQALHARQLALVHPQTGRPLQWKAPLPDDFADLLAALRAEEGLAAEWEDDEDDEDGGVEVLYVRD</sequence>
<protein>
    <recommendedName>
        <fullName evidence="5">Pseudouridine synthase</fullName>
        <ecNumber evidence="5">5.4.99.-</ecNumber>
    </recommendedName>
</protein>
<dbReference type="InterPro" id="IPR050188">
    <property type="entry name" value="RluA_PseudoU_synthase"/>
</dbReference>
<evidence type="ECO:0000256" key="5">
    <source>
        <dbReference type="RuleBase" id="RU362028"/>
    </source>
</evidence>
<keyword evidence="2 5" id="KW-0413">Isomerase</keyword>
<dbReference type="InterPro" id="IPR020103">
    <property type="entry name" value="PsdUridine_synth_cat_dom_sf"/>
</dbReference>
<comment type="similarity">
    <text evidence="1 5">Belongs to the pseudouridine synthase RluA family.</text>
</comment>
<dbReference type="PROSITE" id="PS50889">
    <property type="entry name" value="S4"/>
    <property type="match status" value="1"/>
</dbReference>
<dbReference type="PANTHER" id="PTHR21600">
    <property type="entry name" value="MITOCHONDRIAL RNA PSEUDOURIDINE SYNTHASE"/>
    <property type="match status" value="1"/>
</dbReference>
<dbReference type="EC" id="5.4.99.-" evidence="5"/>
<dbReference type="Gene3D" id="3.30.2350.10">
    <property type="entry name" value="Pseudouridine synthase"/>
    <property type="match status" value="1"/>
</dbReference>
<dbReference type="InterPro" id="IPR006224">
    <property type="entry name" value="PsdUridine_synth_RluA-like_CS"/>
</dbReference>
<evidence type="ECO:0000256" key="1">
    <source>
        <dbReference type="ARBA" id="ARBA00010876"/>
    </source>
</evidence>
<dbReference type="CDD" id="cd00165">
    <property type="entry name" value="S4"/>
    <property type="match status" value="1"/>
</dbReference>
<comment type="catalytic activity">
    <reaction evidence="3">
        <text>uridine(1911/1915/1917) in 23S rRNA = pseudouridine(1911/1915/1917) in 23S rRNA</text>
        <dbReference type="Rhea" id="RHEA:42524"/>
        <dbReference type="Rhea" id="RHEA-COMP:10097"/>
        <dbReference type="Rhea" id="RHEA-COMP:10098"/>
        <dbReference type="ChEBI" id="CHEBI:65314"/>
        <dbReference type="ChEBI" id="CHEBI:65315"/>
        <dbReference type="EC" id="5.4.99.23"/>
    </reaction>
</comment>
<evidence type="ECO:0000259" key="6">
    <source>
        <dbReference type="SMART" id="SM00363"/>
    </source>
</evidence>
<dbReference type="Gene3D" id="3.10.290.10">
    <property type="entry name" value="RNA-binding S4 domain"/>
    <property type="match status" value="1"/>
</dbReference>
<dbReference type="InterPro" id="IPR002942">
    <property type="entry name" value="S4_RNA-bd"/>
</dbReference>
<evidence type="ECO:0000256" key="2">
    <source>
        <dbReference type="ARBA" id="ARBA00023235"/>
    </source>
</evidence>
<dbReference type="SMART" id="SM00363">
    <property type="entry name" value="S4"/>
    <property type="match status" value="1"/>
</dbReference>
<dbReference type="InterPro" id="IPR036986">
    <property type="entry name" value="S4_RNA-bd_sf"/>
</dbReference>
<evidence type="ECO:0000313" key="8">
    <source>
        <dbReference type="Proteomes" id="UP001061302"/>
    </source>
</evidence>